<feature type="domain" description="YjiS-like" evidence="1">
    <location>
        <begin position="10"/>
        <end position="46"/>
    </location>
</feature>
<dbReference type="InterPro" id="IPR009506">
    <property type="entry name" value="YjiS-like"/>
</dbReference>
<dbReference type="Pfam" id="PF06568">
    <property type="entry name" value="YjiS-like"/>
    <property type="match status" value="1"/>
</dbReference>
<proteinExistence type="predicted"/>
<protein>
    <submittedName>
        <fullName evidence="2">Uncharacterized conserved protein YjiS, DUF1127 family</fullName>
    </submittedName>
</protein>
<keyword evidence="3" id="KW-1185">Reference proteome</keyword>
<evidence type="ECO:0000259" key="1">
    <source>
        <dbReference type="Pfam" id="PF06568"/>
    </source>
</evidence>
<evidence type="ECO:0000313" key="3">
    <source>
        <dbReference type="Proteomes" id="UP000219621"/>
    </source>
</evidence>
<dbReference type="Proteomes" id="UP000219621">
    <property type="component" value="Unassembled WGS sequence"/>
</dbReference>
<name>A0A286GYE4_9PROT</name>
<dbReference type="OrthoDB" id="8116725at2"/>
<dbReference type="RefSeq" id="WP_101614038.1">
    <property type="nucleotide sequence ID" value="NZ_OCNJ01000013.1"/>
</dbReference>
<dbReference type="AlphaFoldDB" id="A0A286GYE4"/>
<organism evidence="2 3">
    <name type="scientific">Caenispirillum bisanense</name>
    <dbReference type="NCBI Taxonomy" id="414052"/>
    <lineage>
        <taxon>Bacteria</taxon>
        <taxon>Pseudomonadati</taxon>
        <taxon>Pseudomonadota</taxon>
        <taxon>Alphaproteobacteria</taxon>
        <taxon>Rhodospirillales</taxon>
        <taxon>Novispirillaceae</taxon>
        <taxon>Caenispirillum</taxon>
    </lineage>
</organism>
<reference evidence="2 3" key="1">
    <citation type="submission" date="2017-09" db="EMBL/GenBank/DDBJ databases">
        <authorList>
            <person name="Ehlers B."/>
            <person name="Leendertz F.H."/>
        </authorList>
    </citation>
    <scope>NUCLEOTIDE SEQUENCE [LARGE SCALE GENOMIC DNA]</scope>
    <source>
        <strain evidence="2 3">USBA 140</strain>
    </source>
</reference>
<accession>A0A286GYE4</accession>
<evidence type="ECO:0000313" key="2">
    <source>
        <dbReference type="EMBL" id="SOE00555.1"/>
    </source>
</evidence>
<gene>
    <name evidence="2" type="ORF">SAMN05421508_11334</name>
</gene>
<dbReference type="EMBL" id="OCNJ01000013">
    <property type="protein sequence ID" value="SOE00555.1"/>
    <property type="molecule type" value="Genomic_DNA"/>
</dbReference>
<sequence length="61" mass="6939">MKPLFLIDRLADSLHAWHERHLVRDSLAGMSDRELADIGLTRDDIDAVADGRFGKDAERLH</sequence>